<dbReference type="Pfam" id="PF11697">
    <property type="entry name" value="DUF3293"/>
    <property type="match status" value="1"/>
</dbReference>
<proteinExistence type="predicted"/>
<gene>
    <name evidence="2" type="ORF">FCI23_08665</name>
</gene>
<evidence type="ECO:0000313" key="2">
    <source>
        <dbReference type="EMBL" id="TKA11894.1"/>
    </source>
</evidence>
<protein>
    <submittedName>
        <fullName evidence="2">DUF3293 domain-containing protein</fullName>
    </submittedName>
</protein>
<reference evidence="2 3" key="1">
    <citation type="submission" date="2019-04" db="EMBL/GenBank/DDBJ databases">
        <title>Streptomyces oryziradicis sp. nov., a novel actinomycete isolated from rhizosphere soil of rice (Oryza sativa L.).</title>
        <authorList>
            <person name="Li C."/>
        </authorList>
    </citation>
    <scope>NUCLEOTIDE SEQUENCE [LARGE SCALE GENOMIC DNA]</scope>
    <source>
        <strain evidence="2 3">NEAU-C40</strain>
    </source>
</reference>
<feature type="region of interest" description="Disordered" evidence="1">
    <location>
        <begin position="161"/>
        <end position="181"/>
    </location>
</feature>
<evidence type="ECO:0000313" key="3">
    <source>
        <dbReference type="Proteomes" id="UP000305778"/>
    </source>
</evidence>
<keyword evidence="3" id="KW-1185">Reference proteome</keyword>
<comment type="caution">
    <text evidence="2">The sequence shown here is derived from an EMBL/GenBank/DDBJ whole genome shotgun (WGS) entry which is preliminary data.</text>
</comment>
<name>A0A4U0SPC9_9ACTN</name>
<dbReference type="AlphaFoldDB" id="A0A4U0SPC9"/>
<dbReference type="OrthoDB" id="3696368at2"/>
<sequence>MHDDVTLGEPEQWANYQQAVVDIQLADRTLRVTPDPRGTTTGSFPEPSGRTIHVVTGFNPGGRTVLAEDNDRAQAVLLDEIGSRALAWWPAAGGDTHGVHIEKSVAVVGLSDAAASELGRRFGQDAVFAWTPDSWRLLSCTGDDSVVSGWRTTTWGPHRLPGGCSARRPRPAPSAGGQGDGELHVTALRRFSAVRGGRPQWCRCCCGGRWTGRGGGIEGRGSQGCW</sequence>
<dbReference type="Proteomes" id="UP000305778">
    <property type="component" value="Unassembled WGS sequence"/>
</dbReference>
<dbReference type="InterPro" id="IPR021710">
    <property type="entry name" value="DUF3293"/>
</dbReference>
<dbReference type="EMBL" id="SUMC01000006">
    <property type="protein sequence ID" value="TKA11894.1"/>
    <property type="molecule type" value="Genomic_DNA"/>
</dbReference>
<organism evidence="2 3">
    <name type="scientific">Actinacidiphila oryziradicis</name>
    <dbReference type="NCBI Taxonomy" id="2571141"/>
    <lineage>
        <taxon>Bacteria</taxon>
        <taxon>Bacillati</taxon>
        <taxon>Actinomycetota</taxon>
        <taxon>Actinomycetes</taxon>
        <taxon>Kitasatosporales</taxon>
        <taxon>Streptomycetaceae</taxon>
        <taxon>Actinacidiphila</taxon>
    </lineage>
</organism>
<accession>A0A4U0SPC9</accession>
<evidence type="ECO:0000256" key="1">
    <source>
        <dbReference type="SAM" id="MobiDB-lite"/>
    </source>
</evidence>